<sequence length="74" mass="8187">MHDINYVPPLLLRLHHMLELWLLLYATHESHAAHAHVAHAAYAHAPHATYSAHVPDRANATNTTGDLLLTLGVL</sequence>
<protein>
    <recommendedName>
        <fullName evidence="4">Secreted protein</fullName>
    </recommendedName>
</protein>
<evidence type="ECO:0008006" key="4">
    <source>
        <dbReference type="Google" id="ProtNLM"/>
    </source>
</evidence>
<feature type="signal peptide" evidence="1">
    <location>
        <begin position="1"/>
        <end position="32"/>
    </location>
</feature>
<evidence type="ECO:0000256" key="1">
    <source>
        <dbReference type="SAM" id="SignalP"/>
    </source>
</evidence>
<name>A0ABN8ISU1_9NEOP</name>
<gene>
    <name evidence="2" type="ORF">IPOD504_LOCUS12634</name>
</gene>
<accession>A0ABN8ISU1</accession>
<dbReference type="EMBL" id="OW152815">
    <property type="protein sequence ID" value="CAH2063696.1"/>
    <property type="molecule type" value="Genomic_DNA"/>
</dbReference>
<reference evidence="2" key="1">
    <citation type="submission" date="2022-03" db="EMBL/GenBank/DDBJ databases">
        <authorList>
            <person name="Martin H S."/>
        </authorList>
    </citation>
    <scope>NUCLEOTIDE SEQUENCE</scope>
</reference>
<dbReference type="Proteomes" id="UP000837857">
    <property type="component" value="Chromosome 3"/>
</dbReference>
<keyword evidence="1" id="KW-0732">Signal</keyword>
<keyword evidence="3" id="KW-1185">Reference proteome</keyword>
<feature type="chain" id="PRO_5045983667" description="Secreted protein" evidence="1">
    <location>
        <begin position="33"/>
        <end position="74"/>
    </location>
</feature>
<organism evidence="2 3">
    <name type="scientific">Iphiclides podalirius</name>
    <name type="common">scarce swallowtail</name>
    <dbReference type="NCBI Taxonomy" id="110791"/>
    <lineage>
        <taxon>Eukaryota</taxon>
        <taxon>Metazoa</taxon>
        <taxon>Ecdysozoa</taxon>
        <taxon>Arthropoda</taxon>
        <taxon>Hexapoda</taxon>
        <taxon>Insecta</taxon>
        <taxon>Pterygota</taxon>
        <taxon>Neoptera</taxon>
        <taxon>Endopterygota</taxon>
        <taxon>Lepidoptera</taxon>
        <taxon>Glossata</taxon>
        <taxon>Ditrysia</taxon>
        <taxon>Papilionoidea</taxon>
        <taxon>Papilionidae</taxon>
        <taxon>Papilioninae</taxon>
        <taxon>Iphiclides</taxon>
    </lineage>
</organism>
<evidence type="ECO:0000313" key="2">
    <source>
        <dbReference type="EMBL" id="CAH2063696.1"/>
    </source>
</evidence>
<feature type="non-terminal residue" evidence="2">
    <location>
        <position position="74"/>
    </location>
</feature>
<proteinExistence type="predicted"/>
<evidence type="ECO:0000313" key="3">
    <source>
        <dbReference type="Proteomes" id="UP000837857"/>
    </source>
</evidence>